<dbReference type="NCBIfam" id="NF004064">
    <property type="entry name" value="PRK05578.1"/>
    <property type="match status" value="1"/>
</dbReference>
<gene>
    <name evidence="4" type="ORF">GCM10010170_100920</name>
</gene>
<reference evidence="5" key="1">
    <citation type="journal article" date="2019" name="Int. J. Syst. Evol. Microbiol.">
        <title>The Global Catalogue of Microorganisms (GCM) 10K type strain sequencing project: providing services to taxonomists for standard genome sequencing and annotation.</title>
        <authorList>
            <consortium name="The Broad Institute Genomics Platform"/>
            <consortium name="The Broad Institute Genome Sequencing Center for Infectious Disease"/>
            <person name="Wu L."/>
            <person name="Ma J."/>
        </authorList>
    </citation>
    <scope>NUCLEOTIDE SEQUENCE [LARGE SCALE GENOMIC DNA]</scope>
    <source>
        <strain evidence="5">JCM 3272</strain>
    </source>
</reference>
<dbReference type="Proteomes" id="UP001501444">
    <property type="component" value="Unassembled WGS sequence"/>
</dbReference>
<dbReference type="InterPro" id="IPR050202">
    <property type="entry name" value="Cyt/Deoxycyt_deaminase"/>
</dbReference>
<dbReference type="Gene3D" id="3.40.140.10">
    <property type="entry name" value="Cytidine Deaminase, domain 2"/>
    <property type="match status" value="1"/>
</dbReference>
<evidence type="ECO:0000259" key="3">
    <source>
        <dbReference type="PROSITE" id="PS51747"/>
    </source>
</evidence>
<evidence type="ECO:0000256" key="2">
    <source>
        <dbReference type="SAM" id="MobiDB-lite"/>
    </source>
</evidence>
<dbReference type="EMBL" id="BAAARV010000119">
    <property type="protein sequence ID" value="GAA2389349.1"/>
    <property type="molecule type" value="Genomic_DNA"/>
</dbReference>
<dbReference type="InterPro" id="IPR016193">
    <property type="entry name" value="Cytidine_deaminase-like"/>
</dbReference>
<feature type="region of interest" description="Disordered" evidence="2">
    <location>
        <begin position="213"/>
        <end position="236"/>
    </location>
</feature>
<organism evidence="4 5">
    <name type="scientific">Dactylosporangium salmoneum</name>
    <dbReference type="NCBI Taxonomy" id="53361"/>
    <lineage>
        <taxon>Bacteria</taxon>
        <taxon>Bacillati</taxon>
        <taxon>Actinomycetota</taxon>
        <taxon>Actinomycetes</taxon>
        <taxon>Micromonosporales</taxon>
        <taxon>Micromonosporaceae</taxon>
        <taxon>Dactylosporangium</taxon>
    </lineage>
</organism>
<proteinExistence type="inferred from homology"/>
<comment type="similarity">
    <text evidence="1">Belongs to the cytidine and deoxycytidylate deaminase family.</text>
</comment>
<dbReference type="SUPFAM" id="SSF53927">
    <property type="entry name" value="Cytidine deaminase-like"/>
    <property type="match status" value="1"/>
</dbReference>
<evidence type="ECO:0000313" key="4">
    <source>
        <dbReference type="EMBL" id="GAA2389349.1"/>
    </source>
</evidence>
<dbReference type="Pfam" id="PF00383">
    <property type="entry name" value="dCMP_cyt_deam_1"/>
    <property type="match status" value="1"/>
</dbReference>
<dbReference type="PANTHER" id="PTHR11644:SF2">
    <property type="entry name" value="CYTIDINE DEAMINASE"/>
    <property type="match status" value="1"/>
</dbReference>
<feature type="domain" description="CMP/dCMP-type deaminase" evidence="3">
    <location>
        <begin position="3"/>
        <end position="125"/>
    </location>
</feature>
<name>A0ABP5V089_9ACTN</name>
<evidence type="ECO:0000313" key="5">
    <source>
        <dbReference type="Proteomes" id="UP001501444"/>
    </source>
</evidence>
<dbReference type="CDD" id="cd01283">
    <property type="entry name" value="cytidine_deaminase"/>
    <property type="match status" value="1"/>
</dbReference>
<dbReference type="PROSITE" id="PS51747">
    <property type="entry name" value="CYT_DCMP_DEAMINASES_2"/>
    <property type="match status" value="1"/>
</dbReference>
<dbReference type="PANTHER" id="PTHR11644">
    <property type="entry name" value="CYTIDINE DEAMINASE"/>
    <property type="match status" value="1"/>
</dbReference>
<dbReference type="RefSeq" id="WP_344619883.1">
    <property type="nucleotide sequence ID" value="NZ_BAAARV010000119.1"/>
</dbReference>
<protein>
    <recommendedName>
        <fullName evidence="3">CMP/dCMP-type deaminase domain-containing protein</fullName>
    </recommendedName>
</protein>
<comment type="caution">
    <text evidence="4">The sequence shown here is derived from an EMBL/GenBank/DDBJ whole genome shotgun (WGS) entry which is preliminary data.</text>
</comment>
<sequence>MNIDWAALRSAAITAMERAYAPYSKFPVGAAALVDDGRIVVGCNVENASYGIGLCAECGLVSSLQVTGGGRLVALACVDAGGRPLMPCGRCRQLLWEHGGAGLLIDHREGPLPMTALLPHAFDDADLDRIAAERDRRPAVPAALALKVGSGTVFVHPDIAEGRQVWTSYWERSSGAADDEPAGILEEGPTFASDAEAVEWGRIRTPRVVVVDGQGNTSWAGDTPRPAGIERDWSSR</sequence>
<dbReference type="InterPro" id="IPR002125">
    <property type="entry name" value="CMP_dCMP_dom"/>
</dbReference>
<keyword evidence="5" id="KW-1185">Reference proteome</keyword>
<evidence type="ECO:0000256" key="1">
    <source>
        <dbReference type="ARBA" id="ARBA00006576"/>
    </source>
</evidence>
<accession>A0ABP5V089</accession>